<accession>A0A1I6FTY4</accession>
<name>A0A1I6FTY4_9FLAO</name>
<reference evidence="2 3" key="1">
    <citation type="submission" date="2016-10" db="EMBL/GenBank/DDBJ databases">
        <authorList>
            <person name="de Groot N.N."/>
        </authorList>
    </citation>
    <scope>NUCLEOTIDE SEQUENCE [LARGE SCALE GENOMIC DNA]</scope>
    <source>
        <strain evidence="2 3">DSM 21019</strain>
    </source>
</reference>
<proteinExistence type="predicted"/>
<dbReference type="EMBL" id="FOYQ01000001">
    <property type="protein sequence ID" value="SFR33412.1"/>
    <property type="molecule type" value="Genomic_DNA"/>
</dbReference>
<evidence type="ECO:0000313" key="2">
    <source>
        <dbReference type="EMBL" id="SFR33412.1"/>
    </source>
</evidence>
<sequence length="272" mass="29442">MKRIIMITIVGLVIGMNPLLAQQQSELFEIALSRPSESGQLVLQQIEGSIRVSGYDGNTVKVKATFGSETDKKTGEPVKDGMRKIATTSGKVTGEESNNTVYIRNKGWNKIVDFDIQVPRNFSLKLKTVNNGEIEVSNLSGSFELSNVNGSISLSKVSGAVTADSINGDITVDFMGVDPNASMAFSSLNGHLDVTFPSRLNARVKARSDWGDVFTDFEIAIEESQTVTSSKQSDGSVKVEVSDWVIGAIGNGGPQYLFKTYNGNVYIRQASR</sequence>
<protein>
    <recommendedName>
        <fullName evidence="1">DUF4097 domain-containing protein</fullName>
    </recommendedName>
</protein>
<dbReference type="AlphaFoldDB" id="A0A1I6FTY4"/>
<dbReference type="Pfam" id="PF13349">
    <property type="entry name" value="DUF4097"/>
    <property type="match status" value="1"/>
</dbReference>
<dbReference type="Proteomes" id="UP000199534">
    <property type="component" value="Unassembled WGS sequence"/>
</dbReference>
<gene>
    <name evidence="2" type="ORF">SAMN04490243_0669</name>
</gene>
<dbReference type="STRING" id="400055.SAMN04490243_0669"/>
<evidence type="ECO:0000313" key="3">
    <source>
        <dbReference type="Proteomes" id="UP000199534"/>
    </source>
</evidence>
<keyword evidence="3" id="KW-1185">Reference proteome</keyword>
<feature type="domain" description="DUF4097" evidence="1">
    <location>
        <begin position="128"/>
        <end position="241"/>
    </location>
</feature>
<dbReference type="OrthoDB" id="787698at2"/>
<evidence type="ECO:0000259" key="1">
    <source>
        <dbReference type="Pfam" id="PF13349"/>
    </source>
</evidence>
<dbReference type="InterPro" id="IPR025164">
    <property type="entry name" value="Toastrack_DUF4097"/>
</dbReference>
<organism evidence="2 3">
    <name type="scientific">Robiginitalea myxolifaciens</name>
    <dbReference type="NCBI Taxonomy" id="400055"/>
    <lineage>
        <taxon>Bacteria</taxon>
        <taxon>Pseudomonadati</taxon>
        <taxon>Bacteroidota</taxon>
        <taxon>Flavobacteriia</taxon>
        <taxon>Flavobacteriales</taxon>
        <taxon>Flavobacteriaceae</taxon>
        <taxon>Robiginitalea</taxon>
    </lineage>
</organism>
<dbReference type="RefSeq" id="WP_143099906.1">
    <property type="nucleotide sequence ID" value="NZ_FOYQ01000001.1"/>
</dbReference>